<name>A0ABY8SVS5_9BURK</name>
<reference evidence="2 3" key="1">
    <citation type="submission" date="2023-05" db="EMBL/GenBank/DDBJ databases">
        <authorList>
            <person name="Yin Y."/>
            <person name="Lu Z."/>
        </authorList>
    </citation>
    <scope>NUCLEOTIDE SEQUENCE [LARGE SCALE GENOMIC DNA]</scope>
    <source>
        <strain evidence="2 3">ZM22</strain>
    </source>
</reference>
<feature type="chain" id="PRO_5045662533" description="DUF1496 domain-containing protein" evidence="1">
    <location>
        <begin position="29"/>
        <end position="75"/>
    </location>
</feature>
<gene>
    <name evidence="2" type="ORF">QMY55_04200</name>
</gene>
<accession>A0ABY8SVS5</accession>
<evidence type="ECO:0000256" key="1">
    <source>
        <dbReference type="SAM" id="SignalP"/>
    </source>
</evidence>
<protein>
    <recommendedName>
        <fullName evidence="4">DUF1496 domain-containing protein</fullName>
    </recommendedName>
</protein>
<dbReference type="Proteomes" id="UP001240697">
    <property type="component" value="Chromosome"/>
</dbReference>
<dbReference type="RefSeq" id="WP_283487448.1">
    <property type="nucleotide sequence ID" value="NZ_CP125947.1"/>
</dbReference>
<evidence type="ECO:0000313" key="3">
    <source>
        <dbReference type="Proteomes" id="UP001240697"/>
    </source>
</evidence>
<keyword evidence="1" id="KW-0732">Signal</keyword>
<keyword evidence="3" id="KW-1185">Reference proteome</keyword>
<proteinExistence type="predicted"/>
<dbReference type="EMBL" id="CP125947">
    <property type="protein sequence ID" value="WHS66356.1"/>
    <property type="molecule type" value="Genomic_DNA"/>
</dbReference>
<feature type="signal peptide" evidence="1">
    <location>
        <begin position="1"/>
        <end position="28"/>
    </location>
</feature>
<evidence type="ECO:0000313" key="2">
    <source>
        <dbReference type="EMBL" id="WHS66356.1"/>
    </source>
</evidence>
<organism evidence="2 3">
    <name type="scientific">Comamonas resistens</name>
    <dbReference type="NCBI Taxonomy" id="3046670"/>
    <lineage>
        <taxon>Bacteria</taxon>
        <taxon>Pseudomonadati</taxon>
        <taxon>Pseudomonadota</taxon>
        <taxon>Betaproteobacteria</taxon>
        <taxon>Burkholderiales</taxon>
        <taxon>Comamonadaceae</taxon>
        <taxon>Comamonas</taxon>
    </lineage>
</organism>
<evidence type="ECO:0008006" key="4">
    <source>
        <dbReference type="Google" id="ProtNLM"/>
    </source>
</evidence>
<sequence length="75" mass="8402">MIKPNFHWSHSLCLCVALLAAQQPAVQAAPAPWYLWRSQLDGALTCQQFSPGQAWSLYDGPFADLACQKRVTIKR</sequence>